<comment type="caution">
    <text evidence="2">The sequence shown here is derived from an EMBL/GenBank/DDBJ whole genome shotgun (WGS) entry which is preliminary data.</text>
</comment>
<gene>
    <name evidence="2" type="ORF">T01_10044</name>
</gene>
<sequence>MIQCIFSFSTASSVMFLFYFFIKNYYISNVTREPLICLVCLIGSEQIYGYYMCKCIKNYPTKHVFKYVKIKKFARDYFSKLSSIIT</sequence>
<keyword evidence="1" id="KW-0812">Transmembrane</keyword>
<keyword evidence="1" id="KW-1133">Transmembrane helix</keyword>
<dbReference type="AlphaFoldDB" id="A0A0V1BUX3"/>
<proteinExistence type="predicted"/>
<protein>
    <submittedName>
        <fullName evidence="2">Uncharacterized protein</fullName>
    </submittedName>
</protein>
<accession>A0A0V1BUX3</accession>
<evidence type="ECO:0000256" key="1">
    <source>
        <dbReference type="SAM" id="Phobius"/>
    </source>
</evidence>
<dbReference type="Proteomes" id="UP000054776">
    <property type="component" value="Unassembled WGS sequence"/>
</dbReference>
<name>A0A0V1BUX3_TRISP</name>
<reference evidence="2 3" key="1">
    <citation type="submission" date="2015-01" db="EMBL/GenBank/DDBJ databases">
        <title>Evolution of Trichinella species and genotypes.</title>
        <authorList>
            <person name="Korhonen P.K."/>
            <person name="Edoardo P."/>
            <person name="Giuseppe L.R."/>
            <person name="Gasser R.B."/>
        </authorList>
    </citation>
    <scope>NUCLEOTIDE SEQUENCE [LARGE SCALE GENOMIC DNA]</scope>
    <source>
        <strain evidence="2">ISS3</strain>
    </source>
</reference>
<keyword evidence="1" id="KW-0472">Membrane</keyword>
<organism evidence="2 3">
    <name type="scientific">Trichinella spiralis</name>
    <name type="common">Trichina worm</name>
    <dbReference type="NCBI Taxonomy" id="6334"/>
    <lineage>
        <taxon>Eukaryota</taxon>
        <taxon>Metazoa</taxon>
        <taxon>Ecdysozoa</taxon>
        <taxon>Nematoda</taxon>
        <taxon>Enoplea</taxon>
        <taxon>Dorylaimia</taxon>
        <taxon>Trichinellida</taxon>
        <taxon>Trichinellidae</taxon>
        <taxon>Trichinella</taxon>
    </lineage>
</organism>
<dbReference type="EMBL" id="JYDH01000010">
    <property type="protein sequence ID" value="KRY40937.1"/>
    <property type="molecule type" value="Genomic_DNA"/>
</dbReference>
<feature type="transmembrane region" description="Helical" evidence="1">
    <location>
        <begin position="6"/>
        <end position="22"/>
    </location>
</feature>
<evidence type="ECO:0000313" key="3">
    <source>
        <dbReference type="Proteomes" id="UP000054776"/>
    </source>
</evidence>
<evidence type="ECO:0000313" key="2">
    <source>
        <dbReference type="EMBL" id="KRY40937.1"/>
    </source>
</evidence>
<dbReference type="InParanoid" id="A0A0V1BUX3"/>
<keyword evidence="3" id="KW-1185">Reference proteome</keyword>